<organism evidence="5 6">
    <name type="scientific">Sander lucioperca</name>
    <name type="common">Pike-perch</name>
    <name type="synonym">Perca lucioperca</name>
    <dbReference type="NCBI Taxonomy" id="283035"/>
    <lineage>
        <taxon>Eukaryota</taxon>
        <taxon>Metazoa</taxon>
        <taxon>Chordata</taxon>
        <taxon>Craniata</taxon>
        <taxon>Vertebrata</taxon>
        <taxon>Euteleostomi</taxon>
        <taxon>Actinopterygii</taxon>
        <taxon>Neopterygii</taxon>
        <taxon>Teleostei</taxon>
        <taxon>Neoteleostei</taxon>
        <taxon>Acanthomorphata</taxon>
        <taxon>Eupercaria</taxon>
        <taxon>Perciformes</taxon>
        <taxon>Percoidei</taxon>
        <taxon>Percidae</taxon>
        <taxon>Luciopercinae</taxon>
        <taxon>Sander</taxon>
    </lineage>
</organism>
<evidence type="ECO:0000256" key="3">
    <source>
        <dbReference type="RuleBase" id="RU361155"/>
    </source>
</evidence>
<dbReference type="Ensembl" id="ENSSLUT00000008034.1">
    <property type="protein sequence ID" value="ENSSLUP00000007798.1"/>
    <property type="gene ID" value="ENSSLUG00000003618.1"/>
</dbReference>
<dbReference type="InterPro" id="IPR027417">
    <property type="entry name" value="P-loop_NTPase"/>
</dbReference>
<dbReference type="GeneTree" id="ENSGT00940000159084"/>
<sequence>MTSSDFVTNMQSRMQTQMEIRDEDKLYRYNGVLYPRTFRPEETFKALQNIEAREDDVMLVAYPKCGFNWTAGVLRKIIAEATGMKIESKMPQLIELYGPDVVKVLDETPSPRLLGTHLLPDNIPKSFNAKKTKTLVIFRNPKDTLVSSYYFYDKLPLHPSVQSWESFYSNFLSGDIVWGSYFDHALAWEKRMDDPNVMIVTYEELKQDLSEGVRQISTFFGFSLTEAQVQQIAEGSTFTAMKESSANSQGTMGNIIFRKGEVGDWKNHFTPEQSREMDDAFNKHLAGTRLGDKLNYQLYCQ</sequence>
<evidence type="ECO:0000313" key="6">
    <source>
        <dbReference type="Proteomes" id="UP000694568"/>
    </source>
</evidence>
<dbReference type="KEGG" id="sluc:116065574"/>
<dbReference type="Gene3D" id="3.40.50.300">
    <property type="entry name" value="P-loop containing nucleotide triphosphate hydrolases"/>
    <property type="match status" value="1"/>
</dbReference>
<dbReference type="AlphaFoldDB" id="A0A8C9XFC3"/>
<dbReference type="EC" id="2.8.2.-" evidence="3"/>
<evidence type="ECO:0000256" key="1">
    <source>
        <dbReference type="ARBA" id="ARBA00005771"/>
    </source>
</evidence>
<protein>
    <recommendedName>
        <fullName evidence="3">Sulfotransferase</fullName>
        <ecNumber evidence="3">2.8.2.-</ecNumber>
    </recommendedName>
</protein>
<dbReference type="Pfam" id="PF00685">
    <property type="entry name" value="Sulfotransfer_1"/>
    <property type="match status" value="1"/>
</dbReference>
<evidence type="ECO:0000313" key="5">
    <source>
        <dbReference type="Ensembl" id="ENSSLUP00000007798.1"/>
    </source>
</evidence>
<reference evidence="5" key="2">
    <citation type="submission" date="2025-09" db="UniProtKB">
        <authorList>
            <consortium name="Ensembl"/>
        </authorList>
    </citation>
    <scope>IDENTIFICATION</scope>
</reference>
<feature type="domain" description="Sulfotransferase" evidence="4">
    <location>
        <begin position="55"/>
        <end position="288"/>
    </location>
</feature>
<dbReference type="PANTHER" id="PTHR11783">
    <property type="entry name" value="SULFOTRANSFERASE SULT"/>
    <property type="match status" value="1"/>
</dbReference>
<dbReference type="Proteomes" id="UP000694568">
    <property type="component" value="Unplaced"/>
</dbReference>
<gene>
    <name evidence="5" type="primary">LOC116065575</name>
</gene>
<keyword evidence="6" id="KW-1185">Reference proteome</keyword>
<evidence type="ECO:0000256" key="2">
    <source>
        <dbReference type="ARBA" id="ARBA00022679"/>
    </source>
</evidence>
<dbReference type="InterPro" id="IPR000863">
    <property type="entry name" value="Sulfotransferase_dom"/>
</dbReference>
<proteinExistence type="inferred from homology"/>
<dbReference type="SUPFAM" id="SSF52540">
    <property type="entry name" value="P-loop containing nucleoside triphosphate hydrolases"/>
    <property type="match status" value="1"/>
</dbReference>
<comment type="similarity">
    <text evidence="1 3">Belongs to the sulfotransferase 1 family.</text>
</comment>
<name>A0A8C9XFC3_SANLU</name>
<evidence type="ECO:0000259" key="4">
    <source>
        <dbReference type="Pfam" id="PF00685"/>
    </source>
</evidence>
<dbReference type="OrthoDB" id="205623at2759"/>
<reference evidence="5" key="1">
    <citation type="submission" date="2025-08" db="UniProtKB">
        <authorList>
            <consortium name="Ensembl"/>
        </authorList>
    </citation>
    <scope>IDENTIFICATION</scope>
</reference>
<keyword evidence="2 3" id="KW-0808">Transferase</keyword>
<dbReference type="GO" id="GO:0008146">
    <property type="term" value="F:sulfotransferase activity"/>
    <property type="evidence" value="ECO:0007669"/>
    <property type="project" value="InterPro"/>
</dbReference>
<accession>A0A8C9XFC3</accession>